<reference evidence="2 3" key="1">
    <citation type="submission" date="2021-07" db="EMBL/GenBank/DDBJ databases">
        <title>The Aristolochia fimbriata genome: insights into angiosperm evolution, floral development and chemical biosynthesis.</title>
        <authorList>
            <person name="Jiao Y."/>
        </authorList>
    </citation>
    <scope>NUCLEOTIDE SEQUENCE [LARGE SCALE GENOMIC DNA]</scope>
    <source>
        <strain evidence="2">IBCAS-2021</strain>
        <tissue evidence="2">Leaf</tissue>
    </source>
</reference>
<dbReference type="EMBL" id="JAINDJ010000007">
    <property type="protein sequence ID" value="KAG9441988.1"/>
    <property type="molecule type" value="Genomic_DNA"/>
</dbReference>
<sequence length="379" mass="42701">MDSFPSRARHASLIFSEKAEKISLDELSSYKSLHTLIVRDESSLFDNKLPFLKHEQKFIAEMKFLSLLSLKQSSINQIIPDVICSLGLLRYLDLSRSSGIEELPDSICGLTYLQTLDVHSCTKLKKLPDNTAIHLTNLRYLNINGCKSLNSMPSYIGKLTKLREMPWFVVGKEAGEGIAELKGMNRLKGRLEIRRLGNVGNGEEAKEADLKKIQLTSLVLEWTCTTDEKEDRSTIDEEVLENLQPHINLKELSLFRYKGSNLPSWLYHLHSLKHLELRDCPKLATLPDDMQHLGSLERLDLRNCPKLASLPEDLGNLGSLKYLLLSSCPQIPSLPSTGLPKSLKSLTIQSSLAAVLLLFQIKTFDMAMVQRRLCVCGLK</sequence>
<dbReference type="SUPFAM" id="SSF52058">
    <property type="entry name" value="L domain-like"/>
    <property type="match status" value="1"/>
</dbReference>
<protein>
    <recommendedName>
        <fullName evidence="1">R13L1/DRL21-like LRR repeat region domain-containing protein</fullName>
    </recommendedName>
</protein>
<dbReference type="InterPro" id="IPR056789">
    <property type="entry name" value="LRR_R13L1-DRL21"/>
</dbReference>
<gene>
    <name evidence="2" type="ORF">H6P81_017842</name>
</gene>
<dbReference type="AlphaFoldDB" id="A0AAV7E046"/>
<dbReference type="PANTHER" id="PTHR47186">
    <property type="entry name" value="LEUCINE-RICH REPEAT-CONTAINING PROTEIN 57"/>
    <property type="match status" value="1"/>
</dbReference>
<proteinExistence type="predicted"/>
<accession>A0AAV7E046</accession>
<dbReference type="Pfam" id="PF25019">
    <property type="entry name" value="LRR_R13L1-DRL21"/>
    <property type="match status" value="1"/>
</dbReference>
<comment type="caution">
    <text evidence="2">The sequence shown here is derived from an EMBL/GenBank/DDBJ whole genome shotgun (WGS) entry which is preliminary data.</text>
</comment>
<dbReference type="InterPro" id="IPR032675">
    <property type="entry name" value="LRR_dom_sf"/>
</dbReference>
<evidence type="ECO:0000259" key="1">
    <source>
        <dbReference type="Pfam" id="PF25019"/>
    </source>
</evidence>
<dbReference type="Proteomes" id="UP000825729">
    <property type="component" value="Unassembled WGS sequence"/>
</dbReference>
<dbReference type="Gene3D" id="3.80.10.10">
    <property type="entry name" value="Ribonuclease Inhibitor"/>
    <property type="match status" value="2"/>
</dbReference>
<organism evidence="2 3">
    <name type="scientific">Aristolochia fimbriata</name>
    <name type="common">White veined hardy Dutchman's pipe vine</name>
    <dbReference type="NCBI Taxonomy" id="158543"/>
    <lineage>
        <taxon>Eukaryota</taxon>
        <taxon>Viridiplantae</taxon>
        <taxon>Streptophyta</taxon>
        <taxon>Embryophyta</taxon>
        <taxon>Tracheophyta</taxon>
        <taxon>Spermatophyta</taxon>
        <taxon>Magnoliopsida</taxon>
        <taxon>Magnoliidae</taxon>
        <taxon>Piperales</taxon>
        <taxon>Aristolochiaceae</taxon>
        <taxon>Aristolochia</taxon>
    </lineage>
</organism>
<evidence type="ECO:0000313" key="2">
    <source>
        <dbReference type="EMBL" id="KAG9441988.1"/>
    </source>
</evidence>
<feature type="domain" description="R13L1/DRL21-like LRR repeat region" evidence="1">
    <location>
        <begin position="178"/>
        <end position="304"/>
    </location>
</feature>
<dbReference type="PANTHER" id="PTHR47186:SF3">
    <property type="entry name" value="OS09G0267800 PROTEIN"/>
    <property type="match status" value="1"/>
</dbReference>
<evidence type="ECO:0000313" key="3">
    <source>
        <dbReference type="Proteomes" id="UP000825729"/>
    </source>
</evidence>
<name>A0AAV7E046_ARIFI</name>
<keyword evidence="3" id="KW-1185">Reference proteome</keyword>